<evidence type="ECO:0000256" key="7">
    <source>
        <dbReference type="SAM" id="Phobius"/>
    </source>
</evidence>
<feature type="domain" description="Cation/H+ exchanger transmembrane" evidence="8">
    <location>
        <begin position="12"/>
        <end position="365"/>
    </location>
</feature>
<feature type="transmembrane region" description="Helical" evidence="7">
    <location>
        <begin position="341"/>
        <end position="363"/>
    </location>
</feature>
<dbReference type="GO" id="GO:0016020">
    <property type="term" value="C:membrane"/>
    <property type="evidence" value="ECO:0007669"/>
    <property type="project" value="UniProtKB-SubCell"/>
</dbReference>
<dbReference type="Proteomes" id="UP000426328">
    <property type="component" value="Chromosome"/>
</dbReference>
<comment type="similarity">
    <text evidence="2">Belongs to the monovalent cation:proton antiporter 2 (CPA2) transporter (TC 2.A.37) family.</text>
</comment>
<evidence type="ECO:0000256" key="5">
    <source>
        <dbReference type="ARBA" id="ARBA00022989"/>
    </source>
</evidence>
<keyword evidence="4 7" id="KW-0812">Transmembrane</keyword>
<evidence type="ECO:0000313" key="9">
    <source>
        <dbReference type="EMBL" id="MQL55514.1"/>
    </source>
</evidence>
<dbReference type="Proteomes" id="UP000474054">
    <property type="component" value="Unassembled WGS sequence"/>
</dbReference>
<feature type="transmembrane region" description="Helical" evidence="7">
    <location>
        <begin position="281"/>
        <end position="305"/>
    </location>
</feature>
<evidence type="ECO:0000256" key="6">
    <source>
        <dbReference type="ARBA" id="ARBA00023136"/>
    </source>
</evidence>
<evidence type="ECO:0000256" key="4">
    <source>
        <dbReference type="ARBA" id="ARBA00022692"/>
    </source>
</evidence>
<evidence type="ECO:0000313" key="12">
    <source>
        <dbReference type="Proteomes" id="UP000474054"/>
    </source>
</evidence>
<comment type="subcellular location">
    <subcellularLocation>
        <location evidence="1">Membrane</location>
        <topology evidence="1">Multi-pass membrane protein</topology>
    </subcellularLocation>
</comment>
<feature type="transmembrane region" description="Helical" evidence="7">
    <location>
        <begin position="412"/>
        <end position="431"/>
    </location>
</feature>
<dbReference type="AlphaFoldDB" id="A0A650CTJ1"/>
<accession>A0A650CTJ1</accession>
<dbReference type="Gene3D" id="1.20.1530.20">
    <property type="match status" value="1"/>
</dbReference>
<feature type="transmembrane region" description="Helical" evidence="7">
    <location>
        <begin position="259"/>
        <end position="275"/>
    </location>
</feature>
<dbReference type="GeneID" id="42778603"/>
<evidence type="ECO:0000256" key="2">
    <source>
        <dbReference type="ARBA" id="ARBA00005551"/>
    </source>
</evidence>
<keyword evidence="5 7" id="KW-1133">Transmembrane helix</keyword>
<dbReference type="InterPro" id="IPR038770">
    <property type="entry name" value="Na+/solute_symporter_sf"/>
</dbReference>
<dbReference type="InterPro" id="IPR006153">
    <property type="entry name" value="Cation/H_exchanger_TM"/>
</dbReference>
<sequence>MDYGALGLSLLLSLVLAFILTRLKLSPIIAYLIGGILASTYLGVNFNSPEFSLITSLALNLLAFEIGTGFDLTKARELFTRAIFVALAELTLILIISYYTGLYILHLGSVGSTFLVLASIDTSTSIIYKLTEGKTIRDKDLLIAVASIEDIEVFFIYSVIVALGGNFSFIKITTVIIEVVVASMILYVFARFLFQRVLFSPSKVEDESIIILLPIALVFIFSYISSITGVPTTLTMILAGIAFSSVSGSEKVIKTIAPVREFALIFFFLAVGGLLKINESLIGFFVVSLLIISIKYFSFSTASWLTGTNFVQSYTNGIYMIPLSEFGIIVTLDALEEGVNVYTVYLISITVVIASSIIATVLVPRIQKISTFISEIYSRSRILPQLDSAIIWFNRTVIRQITPFSKSEITRASLRLIVLILLPFAIFPLFHRLSSFIPSDLGFLFYTIFVVESVIASLLLYNFSLSSMRIYYIIVGEIFIRIQKVKSRSFKEFWRGILDFAGIGSIFFLILSSLFYLFLEMSSLLAYDPPLISFPIQLVSLVIIVIYISRRDFKKISKFSMYSRRKPSYKKVIKITSIAIQRYKKESDNNKEKEKILGIIHIRVK</sequence>
<evidence type="ECO:0000256" key="1">
    <source>
        <dbReference type="ARBA" id="ARBA00004141"/>
    </source>
</evidence>
<dbReference type="PANTHER" id="PTHR42751:SF3">
    <property type="entry name" value="SODIUM_GLUTAMATE SYMPORTER"/>
    <property type="match status" value="1"/>
</dbReference>
<feature type="transmembrane region" description="Helical" evidence="7">
    <location>
        <begin position="496"/>
        <end position="519"/>
    </location>
</feature>
<organism evidence="10 11">
    <name type="scientific">Acidianus ambivalens</name>
    <name type="common">Desulfurolobus ambivalens</name>
    <dbReference type="NCBI Taxonomy" id="2283"/>
    <lineage>
        <taxon>Archaea</taxon>
        <taxon>Thermoproteota</taxon>
        <taxon>Thermoprotei</taxon>
        <taxon>Sulfolobales</taxon>
        <taxon>Sulfolobaceae</taxon>
        <taxon>Acidianus</taxon>
    </lineage>
</organism>
<protein>
    <submittedName>
        <fullName evidence="10">Cation:proton antiporter</fullName>
    </submittedName>
</protein>
<dbReference type="GO" id="GO:1902600">
    <property type="term" value="P:proton transmembrane transport"/>
    <property type="evidence" value="ECO:0007669"/>
    <property type="project" value="InterPro"/>
</dbReference>
<feature type="transmembrane region" description="Helical" evidence="7">
    <location>
        <begin position="169"/>
        <end position="194"/>
    </location>
</feature>
<evidence type="ECO:0000313" key="10">
    <source>
        <dbReference type="EMBL" id="QGR21045.1"/>
    </source>
</evidence>
<feature type="transmembrane region" description="Helical" evidence="7">
    <location>
        <begin position="27"/>
        <end position="44"/>
    </location>
</feature>
<dbReference type="EMBL" id="CP045482">
    <property type="protein sequence ID" value="QGR21045.1"/>
    <property type="molecule type" value="Genomic_DNA"/>
</dbReference>
<keyword evidence="11" id="KW-1185">Reference proteome</keyword>
<keyword evidence="3" id="KW-0813">Transport</keyword>
<feature type="transmembrane region" description="Helical" evidence="7">
    <location>
        <begin position="230"/>
        <end position="247"/>
    </location>
</feature>
<keyword evidence="6 7" id="KW-0472">Membrane</keyword>
<name>A0A650CTJ1_ACIAM</name>
<dbReference type="PANTHER" id="PTHR42751">
    <property type="entry name" value="SODIUM/HYDROGEN EXCHANGER FAMILY/TRKA DOMAIN PROTEIN"/>
    <property type="match status" value="1"/>
</dbReference>
<dbReference type="Pfam" id="PF00999">
    <property type="entry name" value="Na_H_Exchanger"/>
    <property type="match status" value="1"/>
</dbReference>
<dbReference type="KEGG" id="aamb:D1866_02655"/>
<reference evidence="10 11" key="2">
    <citation type="submission" date="2019-10" db="EMBL/GenBank/DDBJ databases">
        <title>Genome Sequences from Six Type Strain Members of the Archaeal Family Sulfolobaceae: Acidianus ambivalens, Acidianus infernus, Metallosphaera prunae, Stygiolobus azoricus, Sulfolobus metallicus, and Sulfurisphaera ohwakuensis.</title>
        <authorList>
            <person name="Counts J.A."/>
            <person name="Kelly R.M."/>
        </authorList>
    </citation>
    <scope>NUCLEOTIDE SEQUENCE [LARGE SCALE GENOMIC DNA]</scope>
    <source>
        <strain evidence="10 11">LEI 10</strain>
    </source>
</reference>
<evidence type="ECO:0000259" key="8">
    <source>
        <dbReference type="Pfam" id="PF00999"/>
    </source>
</evidence>
<feature type="transmembrane region" description="Helical" evidence="7">
    <location>
        <begin position="531"/>
        <end position="549"/>
    </location>
</feature>
<feature type="transmembrane region" description="Helical" evidence="7">
    <location>
        <begin position="443"/>
        <end position="463"/>
    </location>
</feature>
<dbReference type="EMBL" id="WHYS01000001">
    <property type="protein sequence ID" value="MQL55514.1"/>
    <property type="molecule type" value="Genomic_DNA"/>
</dbReference>
<gene>
    <name evidence="10" type="ORF">D1866_02655</name>
    <name evidence="9" type="ORF">GFB69_07120</name>
</gene>
<feature type="transmembrane region" description="Helical" evidence="7">
    <location>
        <begin position="141"/>
        <end position="163"/>
    </location>
</feature>
<feature type="transmembrane region" description="Helical" evidence="7">
    <location>
        <begin position="78"/>
        <end position="96"/>
    </location>
</feature>
<proteinExistence type="inferred from homology"/>
<dbReference type="GO" id="GO:0015297">
    <property type="term" value="F:antiporter activity"/>
    <property type="evidence" value="ECO:0007669"/>
    <property type="project" value="InterPro"/>
</dbReference>
<reference evidence="9 12" key="1">
    <citation type="submission" date="2019-10" db="EMBL/GenBank/DDBJ databases">
        <title>Comparative genomics of sulfur disproportionating microorganisms.</title>
        <authorList>
            <person name="Ward L.M."/>
            <person name="Bertran E."/>
            <person name="Johnston D."/>
        </authorList>
    </citation>
    <scope>NUCLEOTIDE SEQUENCE [LARGE SCALE GENOMIC DNA]</scope>
    <source>
        <strain evidence="9 12">DSM 3772</strain>
    </source>
</reference>
<evidence type="ECO:0000313" key="11">
    <source>
        <dbReference type="Proteomes" id="UP000426328"/>
    </source>
</evidence>
<feature type="transmembrane region" description="Helical" evidence="7">
    <location>
        <begin position="102"/>
        <end position="120"/>
    </location>
</feature>
<dbReference type="RefSeq" id="WP_155861025.1">
    <property type="nucleotide sequence ID" value="NZ_CP045482.1"/>
</dbReference>
<evidence type="ECO:0000256" key="3">
    <source>
        <dbReference type="ARBA" id="ARBA00022448"/>
    </source>
</evidence>